<dbReference type="PANTHER" id="PTHR30212:SF2">
    <property type="entry name" value="PROTEIN YIIM"/>
    <property type="match status" value="1"/>
</dbReference>
<evidence type="ECO:0000259" key="1">
    <source>
        <dbReference type="PROSITE" id="PS51340"/>
    </source>
</evidence>
<organism evidence="2">
    <name type="scientific">freshwater metagenome</name>
    <dbReference type="NCBI Taxonomy" id="449393"/>
    <lineage>
        <taxon>unclassified sequences</taxon>
        <taxon>metagenomes</taxon>
        <taxon>ecological metagenomes</taxon>
    </lineage>
</organism>
<dbReference type="Pfam" id="PF03473">
    <property type="entry name" value="MOSC"/>
    <property type="match status" value="1"/>
</dbReference>
<dbReference type="AlphaFoldDB" id="A0A6J6NEX7"/>
<dbReference type="InterPro" id="IPR052353">
    <property type="entry name" value="Benzoxazolinone_Detox_Enz"/>
</dbReference>
<dbReference type="GO" id="GO:0030151">
    <property type="term" value="F:molybdenum ion binding"/>
    <property type="evidence" value="ECO:0007669"/>
    <property type="project" value="InterPro"/>
</dbReference>
<dbReference type="PROSITE" id="PS51340">
    <property type="entry name" value="MOSC"/>
    <property type="match status" value="1"/>
</dbReference>
<name>A0A6J6NEX7_9ZZZZ</name>
<sequence length="256" mass="27128">MISLGPYEFTQTDAVRTLGNLGDLWLTMMQGRRSAAADALERNLIHSISAAVGATPNASLSELGTLGAQTLGDSPALEGILASVWSTLAEAAQVLRADGQMPATATGTVTQLSSSKGGVPKLALESVDVSFRGVVGDVQKSRNHHGRPWQALCIYSDEIINQFRADGHPIARGSAGENITTSGLNWADIRPGVRLRIGTVLADVQAYATPCKHNAQWFSDGDFNRMNYLRGAASRVYATVVEPGRIVTGDAVILEP</sequence>
<dbReference type="InterPro" id="IPR011037">
    <property type="entry name" value="Pyrv_Knase-like_insert_dom_sf"/>
</dbReference>
<dbReference type="Gene3D" id="2.40.33.20">
    <property type="entry name" value="PK beta-barrel domain-like"/>
    <property type="match status" value="1"/>
</dbReference>
<dbReference type="GO" id="GO:0003824">
    <property type="term" value="F:catalytic activity"/>
    <property type="evidence" value="ECO:0007669"/>
    <property type="project" value="InterPro"/>
</dbReference>
<dbReference type="PANTHER" id="PTHR30212">
    <property type="entry name" value="PROTEIN YIIM"/>
    <property type="match status" value="1"/>
</dbReference>
<dbReference type="GO" id="GO:0030170">
    <property type="term" value="F:pyridoxal phosphate binding"/>
    <property type="evidence" value="ECO:0007669"/>
    <property type="project" value="InterPro"/>
</dbReference>
<reference evidence="2" key="1">
    <citation type="submission" date="2020-05" db="EMBL/GenBank/DDBJ databases">
        <authorList>
            <person name="Chiriac C."/>
            <person name="Salcher M."/>
            <person name="Ghai R."/>
            <person name="Kavagutti S V."/>
        </authorList>
    </citation>
    <scope>NUCLEOTIDE SEQUENCE</scope>
</reference>
<protein>
    <submittedName>
        <fullName evidence="2">Unannotated protein</fullName>
    </submittedName>
</protein>
<evidence type="ECO:0000313" key="2">
    <source>
        <dbReference type="EMBL" id="CAB4684777.1"/>
    </source>
</evidence>
<feature type="domain" description="MOSC" evidence="1">
    <location>
        <begin position="121"/>
        <end position="255"/>
    </location>
</feature>
<accession>A0A6J6NEX7</accession>
<gene>
    <name evidence="2" type="ORF">UFOPK2366_00427</name>
</gene>
<dbReference type="SUPFAM" id="SSF50800">
    <property type="entry name" value="PK beta-barrel domain-like"/>
    <property type="match status" value="1"/>
</dbReference>
<dbReference type="EMBL" id="CAEZXM010000056">
    <property type="protein sequence ID" value="CAB4684777.1"/>
    <property type="molecule type" value="Genomic_DNA"/>
</dbReference>
<dbReference type="InterPro" id="IPR005302">
    <property type="entry name" value="MoCF_Sase_C"/>
</dbReference>
<proteinExistence type="predicted"/>